<evidence type="ECO:0008006" key="4">
    <source>
        <dbReference type="Google" id="ProtNLM"/>
    </source>
</evidence>
<keyword evidence="3" id="KW-1185">Reference proteome</keyword>
<accession>A0A0U3ACW9</accession>
<proteinExistence type="predicted"/>
<dbReference type="KEGG" id="lal:AT746_11840"/>
<evidence type="ECO:0000256" key="1">
    <source>
        <dbReference type="SAM" id="Phobius"/>
    </source>
</evidence>
<organism evidence="2 3">
    <name type="scientific">Lacimicrobium alkaliphilum</name>
    <dbReference type="NCBI Taxonomy" id="1526571"/>
    <lineage>
        <taxon>Bacteria</taxon>
        <taxon>Pseudomonadati</taxon>
        <taxon>Pseudomonadota</taxon>
        <taxon>Gammaproteobacteria</taxon>
        <taxon>Alteromonadales</taxon>
        <taxon>Alteromonadaceae</taxon>
        <taxon>Lacimicrobium</taxon>
    </lineage>
</organism>
<dbReference type="STRING" id="1526571.AT746_11840"/>
<dbReference type="AlphaFoldDB" id="A0A0U3ACW9"/>
<dbReference type="Proteomes" id="UP000068447">
    <property type="component" value="Chromosome"/>
</dbReference>
<protein>
    <recommendedName>
        <fullName evidence="4">DUF2092 domain-containing protein</fullName>
    </recommendedName>
</protein>
<name>A0A0U3ACW9_9ALTE</name>
<evidence type="ECO:0000313" key="3">
    <source>
        <dbReference type="Proteomes" id="UP000068447"/>
    </source>
</evidence>
<keyword evidence="1" id="KW-0812">Transmembrane</keyword>
<sequence length="288" mass="32105">MNLPIDTSQELEKYLQQIKAQTPDKDQTDQAQQRLQQAIAGYQEIPLKSESWLNRLKQRLGTVLPARYLAWTGSAAICTLVFGLMFSTAQTPAFAAVVEKLQQISSMSYSGVMSSNGLQIMDLQVYYQAPDKVRIENTPLAGQQQAAPVINILDVSLGKGLILMPGPKMATPFSFTPNQQSMQSVEDDPLYWFEAIKNHQGEVTRLSAQMVNDTEAVGYQIIEQNILITLWASVKTSLPVKVEVSMPGTGENQGVFHLEADLEFNRQLDPQLFSLTPDSSYRMGRDQE</sequence>
<keyword evidence="1" id="KW-0472">Membrane</keyword>
<keyword evidence="1" id="KW-1133">Transmembrane helix</keyword>
<evidence type="ECO:0000313" key="2">
    <source>
        <dbReference type="EMBL" id="ALS98894.1"/>
    </source>
</evidence>
<dbReference type="OrthoDB" id="7069329at2"/>
<feature type="transmembrane region" description="Helical" evidence="1">
    <location>
        <begin position="68"/>
        <end position="86"/>
    </location>
</feature>
<reference evidence="2 3" key="1">
    <citation type="submission" date="2015-12" db="EMBL/GenBank/DDBJ databases">
        <title>Complete genome of Lacimicrobium alkaliphilum KCTC 32984.</title>
        <authorList>
            <person name="Kim S.-G."/>
            <person name="Lee Y.-J."/>
        </authorList>
    </citation>
    <scope>NUCLEOTIDE SEQUENCE [LARGE SCALE GENOMIC DNA]</scope>
    <source>
        <strain evidence="2 3">YelD216</strain>
    </source>
</reference>
<dbReference type="RefSeq" id="WP_062480569.1">
    <property type="nucleotide sequence ID" value="NZ_CP013650.1"/>
</dbReference>
<gene>
    <name evidence="2" type="ORF">AT746_11840</name>
</gene>
<dbReference type="EMBL" id="CP013650">
    <property type="protein sequence ID" value="ALS98894.1"/>
    <property type="molecule type" value="Genomic_DNA"/>
</dbReference>